<dbReference type="InterPro" id="IPR036412">
    <property type="entry name" value="HAD-like_sf"/>
</dbReference>
<dbReference type="InterPro" id="IPR023198">
    <property type="entry name" value="PGP-like_dom2"/>
</dbReference>
<reference evidence="1 2" key="1">
    <citation type="submission" date="2018-11" db="EMBL/GenBank/DDBJ databases">
        <title>YIM 102482-1 draft genome.</title>
        <authorList>
            <person name="Li G."/>
            <person name="Jiang Y."/>
        </authorList>
    </citation>
    <scope>NUCLEOTIDE SEQUENCE [LARGE SCALE GENOMIC DNA]</scope>
    <source>
        <strain evidence="1 2">YIM 102482-1</strain>
    </source>
</reference>
<dbReference type="GO" id="GO:0050308">
    <property type="term" value="F:sugar-phosphatase activity"/>
    <property type="evidence" value="ECO:0007669"/>
    <property type="project" value="TreeGrafter"/>
</dbReference>
<name>A0A3P3VZE5_9MICO</name>
<dbReference type="EMBL" id="RQVS01000002">
    <property type="protein sequence ID" value="RRJ88182.1"/>
    <property type="molecule type" value="Genomic_DNA"/>
</dbReference>
<sequence>MLKLDGLDGIIFDCDGVLVDSESSWLEVVGDIGAARGRCDLDRAPYRGLTVMDAAIKLAAELGEAVEPLRSELAVAFSAELRVGVPTMPGAVDLVRALAGRIPLGVASNSSADDLESLLGASGLRPLFEIVASADDVVEGKPNPALYLEAARRLGIDPTRCLAIEDSPVGSRAAMLAGMRVVGVNADPSVELEAHYRLASCNDVAELLELTEVRA</sequence>
<dbReference type="Proteomes" id="UP000274391">
    <property type="component" value="Unassembled WGS sequence"/>
</dbReference>
<proteinExistence type="predicted"/>
<dbReference type="AlphaFoldDB" id="A0A3P3VZE5"/>
<comment type="caution">
    <text evidence="1">The sequence shown here is derived from an EMBL/GenBank/DDBJ whole genome shotgun (WGS) entry which is preliminary data.</text>
</comment>
<evidence type="ECO:0000313" key="1">
    <source>
        <dbReference type="EMBL" id="RRJ88182.1"/>
    </source>
</evidence>
<dbReference type="InterPro" id="IPR023214">
    <property type="entry name" value="HAD_sf"/>
</dbReference>
<organism evidence="1 2">
    <name type="scientific">Gulosibacter macacae</name>
    <dbReference type="NCBI Taxonomy" id="2488791"/>
    <lineage>
        <taxon>Bacteria</taxon>
        <taxon>Bacillati</taxon>
        <taxon>Actinomycetota</taxon>
        <taxon>Actinomycetes</taxon>
        <taxon>Micrococcales</taxon>
        <taxon>Microbacteriaceae</taxon>
        <taxon>Gulosibacter</taxon>
    </lineage>
</organism>
<dbReference type="RefSeq" id="WP_124969214.1">
    <property type="nucleotide sequence ID" value="NZ_RQVS01000002.1"/>
</dbReference>
<gene>
    <name evidence="1" type="ORF">EG850_01655</name>
</gene>
<dbReference type="PANTHER" id="PTHR43481">
    <property type="entry name" value="FRUCTOSE-1-PHOSPHATE PHOSPHATASE"/>
    <property type="match status" value="1"/>
</dbReference>
<dbReference type="Gene3D" id="1.10.150.240">
    <property type="entry name" value="Putative phosphatase, domain 2"/>
    <property type="match status" value="1"/>
</dbReference>
<dbReference type="NCBIfam" id="TIGR01509">
    <property type="entry name" value="HAD-SF-IA-v3"/>
    <property type="match status" value="1"/>
</dbReference>
<dbReference type="InterPro" id="IPR051806">
    <property type="entry name" value="HAD-like_SPP"/>
</dbReference>
<dbReference type="Pfam" id="PF00702">
    <property type="entry name" value="Hydrolase"/>
    <property type="match status" value="1"/>
</dbReference>
<dbReference type="SUPFAM" id="SSF56784">
    <property type="entry name" value="HAD-like"/>
    <property type="match status" value="1"/>
</dbReference>
<dbReference type="SFLD" id="SFLDG01129">
    <property type="entry name" value="C1.5:_HAD__Beta-PGM__Phosphata"/>
    <property type="match status" value="1"/>
</dbReference>
<dbReference type="InterPro" id="IPR006439">
    <property type="entry name" value="HAD-SF_hydro_IA"/>
</dbReference>
<dbReference type="SFLD" id="SFLDS00003">
    <property type="entry name" value="Haloacid_Dehalogenase"/>
    <property type="match status" value="1"/>
</dbReference>
<dbReference type="NCBIfam" id="TIGR01549">
    <property type="entry name" value="HAD-SF-IA-v1"/>
    <property type="match status" value="1"/>
</dbReference>
<dbReference type="PANTHER" id="PTHR43481:SF4">
    <property type="entry name" value="GLYCEROL-1-PHOSPHATE PHOSPHOHYDROLASE 1-RELATED"/>
    <property type="match status" value="1"/>
</dbReference>
<dbReference type="SFLD" id="SFLDG01135">
    <property type="entry name" value="C1.5.6:_HAD__Beta-PGM__Phospha"/>
    <property type="match status" value="1"/>
</dbReference>
<accession>A0A3P3VZE5</accession>
<protein>
    <submittedName>
        <fullName evidence="1">HAD family phosphatase</fullName>
    </submittedName>
</protein>
<dbReference type="OrthoDB" id="9812856at2"/>
<keyword evidence="2" id="KW-1185">Reference proteome</keyword>
<dbReference type="Gene3D" id="3.40.50.1000">
    <property type="entry name" value="HAD superfamily/HAD-like"/>
    <property type="match status" value="1"/>
</dbReference>
<evidence type="ECO:0000313" key="2">
    <source>
        <dbReference type="Proteomes" id="UP000274391"/>
    </source>
</evidence>